<dbReference type="Proteomes" id="UP001066276">
    <property type="component" value="Chromosome 4_1"/>
</dbReference>
<feature type="compositionally biased region" description="Basic and acidic residues" evidence="1">
    <location>
        <begin position="10"/>
        <end position="19"/>
    </location>
</feature>
<reference evidence="2" key="1">
    <citation type="journal article" date="2022" name="bioRxiv">
        <title>Sequencing and chromosome-scale assembly of the giantPleurodeles waltlgenome.</title>
        <authorList>
            <person name="Brown T."/>
            <person name="Elewa A."/>
            <person name="Iarovenko S."/>
            <person name="Subramanian E."/>
            <person name="Araus A.J."/>
            <person name="Petzold A."/>
            <person name="Susuki M."/>
            <person name="Suzuki K.-i.T."/>
            <person name="Hayashi T."/>
            <person name="Toyoda A."/>
            <person name="Oliveira C."/>
            <person name="Osipova E."/>
            <person name="Leigh N.D."/>
            <person name="Simon A."/>
            <person name="Yun M.H."/>
        </authorList>
    </citation>
    <scope>NUCLEOTIDE SEQUENCE</scope>
    <source>
        <strain evidence="2">20211129_DDA</strain>
        <tissue evidence="2">Liver</tissue>
    </source>
</reference>
<accession>A0AAV7T061</accession>
<organism evidence="2 3">
    <name type="scientific">Pleurodeles waltl</name>
    <name type="common">Iberian ribbed newt</name>
    <dbReference type="NCBI Taxonomy" id="8319"/>
    <lineage>
        <taxon>Eukaryota</taxon>
        <taxon>Metazoa</taxon>
        <taxon>Chordata</taxon>
        <taxon>Craniata</taxon>
        <taxon>Vertebrata</taxon>
        <taxon>Euteleostomi</taxon>
        <taxon>Amphibia</taxon>
        <taxon>Batrachia</taxon>
        <taxon>Caudata</taxon>
        <taxon>Salamandroidea</taxon>
        <taxon>Salamandridae</taxon>
        <taxon>Pleurodelinae</taxon>
        <taxon>Pleurodeles</taxon>
    </lineage>
</organism>
<keyword evidence="3" id="KW-1185">Reference proteome</keyword>
<protein>
    <submittedName>
        <fullName evidence="2">Uncharacterized protein</fullName>
    </submittedName>
</protein>
<proteinExistence type="predicted"/>
<dbReference type="AlphaFoldDB" id="A0AAV7T061"/>
<feature type="region of interest" description="Disordered" evidence="1">
    <location>
        <begin position="1"/>
        <end position="29"/>
    </location>
</feature>
<dbReference type="EMBL" id="JANPWB010000007">
    <property type="protein sequence ID" value="KAJ1169879.1"/>
    <property type="molecule type" value="Genomic_DNA"/>
</dbReference>
<comment type="caution">
    <text evidence="2">The sequence shown here is derived from an EMBL/GenBank/DDBJ whole genome shotgun (WGS) entry which is preliminary data.</text>
</comment>
<evidence type="ECO:0000313" key="3">
    <source>
        <dbReference type="Proteomes" id="UP001066276"/>
    </source>
</evidence>
<sequence length="90" mass="10181">MQFAPEEEEDHKLEEKEVGSYEEGLTTDPELQQIEEEDSLVAEIEPSAIPSVVCTHRLSSEELANRKAGRGLKLQMAKLKMNEKKLALKE</sequence>
<gene>
    <name evidence="2" type="ORF">NDU88_001767</name>
</gene>
<name>A0AAV7T061_PLEWA</name>
<evidence type="ECO:0000313" key="2">
    <source>
        <dbReference type="EMBL" id="KAJ1169879.1"/>
    </source>
</evidence>
<evidence type="ECO:0000256" key="1">
    <source>
        <dbReference type="SAM" id="MobiDB-lite"/>
    </source>
</evidence>